<dbReference type="Proteomes" id="UP000193061">
    <property type="component" value="Unassembled WGS sequence"/>
</dbReference>
<sequence length="284" mass="32518">MSQFIKTVTVFLTFVIGLVATAHARDLWAELCAEKNCDEFPLGYHTFDFPKQRLYFPMRRLSLPNWQERALDGDVPEIVSYQIGNSIDDPRRTYSGAGGGLKRCCDELFDWFGIEREDRKNGHVNSVTVNPYTPRNSQYDARSLYARVHNKLPELGEEIAPTQLPADLKFPISPSFWMLFDRQGALGLVSREPILAGSYVFASCTVVCKVWTLRPRGGAKRPALSVYISSTTYRRKFGSIDDWRAFSEHQFVPEITIQTLEDLATYIRKIDTLLQRASQHPERK</sequence>
<dbReference type="AlphaFoldDB" id="A0A1X6YVZ2"/>
<keyword evidence="2" id="KW-1185">Reference proteome</keyword>
<reference evidence="1 2" key="1">
    <citation type="submission" date="2017-03" db="EMBL/GenBank/DDBJ databases">
        <authorList>
            <person name="Afonso C.L."/>
            <person name="Miller P.J."/>
            <person name="Scott M.A."/>
            <person name="Spackman E."/>
            <person name="Goraichik I."/>
            <person name="Dimitrov K.M."/>
            <person name="Suarez D.L."/>
            <person name="Swayne D.E."/>
        </authorList>
    </citation>
    <scope>NUCLEOTIDE SEQUENCE [LARGE SCALE GENOMIC DNA]</scope>
    <source>
        <strain evidence="1 2">CECT 7450</strain>
    </source>
</reference>
<evidence type="ECO:0000313" key="2">
    <source>
        <dbReference type="Proteomes" id="UP000193061"/>
    </source>
</evidence>
<evidence type="ECO:0000313" key="1">
    <source>
        <dbReference type="EMBL" id="SLN32250.1"/>
    </source>
</evidence>
<dbReference type="OrthoDB" id="7863618at2"/>
<protein>
    <submittedName>
        <fullName evidence="1">Uncharacterized protein</fullName>
    </submittedName>
</protein>
<name>A0A1X6YVZ2_9RHOB</name>
<dbReference type="RefSeq" id="WP_085804996.1">
    <property type="nucleotide sequence ID" value="NZ_FWFX01000003.1"/>
</dbReference>
<organism evidence="1 2">
    <name type="scientific">Roseovarius albus</name>
    <dbReference type="NCBI Taxonomy" id="1247867"/>
    <lineage>
        <taxon>Bacteria</taxon>
        <taxon>Pseudomonadati</taxon>
        <taxon>Pseudomonadota</taxon>
        <taxon>Alphaproteobacteria</taxon>
        <taxon>Rhodobacterales</taxon>
        <taxon>Roseobacteraceae</taxon>
        <taxon>Roseovarius</taxon>
    </lineage>
</organism>
<accession>A0A1X6YVZ2</accession>
<dbReference type="EMBL" id="FWFX01000003">
    <property type="protein sequence ID" value="SLN32250.1"/>
    <property type="molecule type" value="Genomic_DNA"/>
</dbReference>
<gene>
    <name evidence="1" type="ORF">ROA7450_01460</name>
</gene>
<proteinExistence type="predicted"/>